<feature type="compositionally biased region" description="Basic and acidic residues" evidence="1">
    <location>
        <begin position="1"/>
        <end position="10"/>
    </location>
</feature>
<evidence type="ECO:0000313" key="3">
    <source>
        <dbReference type="Proteomes" id="UP000001075"/>
    </source>
</evidence>
<name>G3GRL3_CRIGR</name>
<evidence type="ECO:0000256" key="1">
    <source>
        <dbReference type="SAM" id="MobiDB-lite"/>
    </source>
</evidence>
<evidence type="ECO:0000313" key="2">
    <source>
        <dbReference type="EMBL" id="EGV99888.1"/>
    </source>
</evidence>
<organism evidence="2 3">
    <name type="scientific">Cricetulus griseus</name>
    <name type="common">Chinese hamster</name>
    <name type="synonym">Cricetulus barabensis griseus</name>
    <dbReference type="NCBI Taxonomy" id="10029"/>
    <lineage>
        <taxon>Eukaryota</taxon>
        <taxon>Metazoa</taxon>
        <taxon>Chordata</taxon>
        <taxon>Craniata</taxon>
        <taxon>Vertebrata</taxon>
        <taxon>Euteleostomi</taxon>
        <taxon>Mammalia</taxon>
        <taxon>Eutheria</taxon>
        <taxon>Euarchontoglires</taxon>
        <taxon>Glires</taxon>
        <taxon>Rodentia</taxon>
        <taxon>Myomorpha</taxon>
        <taxon>Muroidea</taxon>
        <taxon>Cricetidae</taxon>
        <taxon>Cricetinae</taxon>
        <taxon>Cricetulus</taxon>
    </lineage>
</organism>
<proteinExistence type="predicted"/>
<accession>G3GRL3</accession>
<dbReference type="EMBL" id="JH000003">
    <property type="protein sequence ID" value="EGV99888.1"/>
    <property type="molecule type" value="Genomic_DNA"/>
</dbReference>
<dbReference type="Proteomes" id="UP000001075">
    <property type="component" value="Unassembled WGS sequence"/>
</dbReference>
<dbReference type="AlphaFoldDB" id="G3GRL3"/>
<gene>
    <name evidence="2" type="ORF">I79_000161</name>
</gene>
<reference evidence="3" key="1">
    <citation type="journal article" date="2011" name="Nat. Biotechnol.">
        <title>The genomic sequence of the Chinese hamster ovary (CHO)-K1 cell line.</title>
        <authorList>
            <person name="Xu X."/>
            <person name="Nagarajan H."/>
            <person name="Lewis N.E."/>
            <person name="Pan S."/>
            <person name="Cai Z."/>
            <person name="Liu X."/>
            <person name="Chen W."/>
            <person name="Xie M."/>
            <person name="Wang W."/>
            <person name="Hammond S."/>
            <person name="Andersen M.R."/>
            <person name="Neff N."/>
            <person name="Passarelli B."/>
            <person name="Koh W."/>
            <person name="Fan H.C."/>
            <person name="Wang J."/>
            <person name="Gui Y."/>
            <person name="Lee K.H."/>
            <person name="Betenbaugh M.J."/>
            <person name="Quake S.R."/>
            <person name="Famili I."/>
            <person name="Palsson B.O."/>
            <person name="Wang J."/>
        </authorList>
    </citation>
    <scope>NUCLEOTIDE SEQUENCE [LARGE SCALE GENOMIC DNA]</scope>
    <source>
        <strain evidence="3">CHO K1 cell line</strain>
    </source>
</reference>
<protein>
    <submittedName>
        <fullName evidence="2">Uncharacterized protein</fullName>
    </submittedName>
</protein>
<sequence length="51" mass="5783">MQLRNWRDGPEIGPQRPPTPCGSALPVPPDLRDAVSLVFWGHLHSHEHIYT</sequence>
<feature type="region of interest" description="Disordered" evidence="1">
    <location>
        <begin position="1"/>
        <end position="27"/>
    </location>
</feature>
<dbReference type="InParanoid" id="G3GRL3"/>